<dbReference type="AlphaFoldDB" id="A0A974P2K0"/>
<feature type="region of interest" description="Disordered" evidence="1">
    <location>
        <begin position="58"/>
        <end position="91"/>
    </location>
</feature>
<dbReference type="EMBL" id="CP068570">
    <property type="protein sequence ID" value="QQZ49809.1"/>
    <property type="molecule type" value="Genomic_DNA"/>
</dbReference>
<accession>A0A974P2K0</accession>
<evidence type="ECO:0000313" key="2">
    <source>
        <dbReference type="EMBL" id="QQZ49809.1"/>
    </source>
</evidence>
<name>A0A974P2K0_9CAUL</name>
<protein>
    <submittedName>
        <fullName evidence="2">DUF2332 family protein</fullName>
    </submittedName>
</protein>
<reference evidence="2" key="1">
    <citation type="submission" date="2021-01" db="EMBL/GenBank/DDBJ databases">
        <title>Genome sequence of Phenylobacterium sp. 20VBR1 isolated from a valley glaceir, Ny-Alesund, Svalbard.</title>
        <authorList>
            <person name="Thomas F.A."/>
            <person name="Krishnan K.P."/>
            <person name="Sinha R.K."/>
        </authorList>
    </citation>
    <scope>NUCLEOTIDE SEQUENCE</scope>
    <source>
        <strain evidence="2">20VBR1</strain>
    </source>
</reference>
<organism evidence="2">
    <name type="scientific">Phenylobacterium glaciei</name>
    <dbReference type="NCBI Taxonomy" id="2803784"/>
    <lineage>
        <taxon>Bacteria</taxon>
        <taxon>Pseudomonadati</taxon>
        <taxon>Pseudomonadota</taxon>
        <taxon>Alphaproteobacteria</taxon>
        <taxon>Caulobacterales</taxon>
        <taxon>Caulobacteraceae</taxon>
        <taxon>Phenylobacterium</taxon>
    </lineage>
</organism>
<sequence length="91" mass="9299">MAWTARVAAPQAGAVTVLYHSVFWQYMPPESQVALAQVIADHGAAATRKPLRLAAHGAVAPEHGGHGGAADPVAGRPGTASRRGSPARRVG</sequence>
<gene>
    <name evidence="2" type="ORF">JKL49_24050</name>
</gene>
<proteinExistence type="predicted"/>
<evidence type="ECO:0000256" key="1">
    <source>
        <dbReference type="SAM" id="MobiDB-lite"/>
    </source>
</evidence>
<dbReference type="InterPro" id="IPR011200">
    <property type="entry name" value="UCP012608"/>
</dbReference>
<dbReference type="Pfam" id="PF10094">
    <property type="entry name" value="DUF2332"/>
    <property type="match status" value="1"/>
</dbReference>